<comment type="caution">
    <text evidence="9">Lacks conserved residue(s) required for the propagation of feature annotation.</text>
</comment>
<keyword evidence="6 9" id="KW-0594">Phospholipid biosynthesis</keyword>
<keyword evidence="7 9" id="KW-1208">Phospholipid metabolism</keyword>
<dbReference type="InterPro" id="IPR008205">
    <property type="entry name" value="GGGP_HepGP_synthase"/>
</dbReference>
<evidence type="ECO:0000256" key="5">
    <source>
        <dbReference type="ARBA" id="ARBA00023098"/>
    </source>
</evidence>
<dbReference type="NCBIfam" id="TIGR01769">
    <property type="entry name" value="GGGP"/>
    <property type="match status" value="1"/>
</dbReference>
<keyword evidence="5 9" id="KW-0443">Lipid metabolism</keyword>
<dbReference type="Pfam" id="PF01884">
    <property type="entry name" value="PcrB"/>
    <property type="match status" value="1"/>
</dbReference>
<feature type="binding site" evidence="9">
    <location>
        <begin position="174"/>
        <end position="180"/>
    </location>
    <ligand>
        <name>sn-glycerol 1-phosphate</name>
        <dbReference type="ChEBI" id="CHEBI:57685"/>
    </ligand>
</feature>
<dbReference type="InterPro" id="IPR010946">
    <property type="entry name" value="GGGP_synth"/>
</dbReference>
<comment type="catalytic activity">
    <reaction evidence="8 9">
        <text>sn-glycerol 1-phosphate + (2E,6E,10E)-geranylgeranyl diphosphate = sn-3-O-(geranylgeranyl)glycerol 1-phosphate + diphosphate</text>
        <dbReference type="Rhea" id="RHEA:23404"/>
        <dbReference type="ChEBI" id="CHEBI:33019"/>
        <dbReference type="ChEBI" id="CHEBI:57677"/>
        <dbReference type="ChEBI" id="CHEBI:57685"/>
        <dbReference type="ChEBI" id="CHEBI:58756"/>
        <dbReference type="EC" id="2.5.1.41"/>
    </reaction>
</comment>
<evidence type="ECO:0000256" key="8">
    <source>
        <dbReference type="ARBA" id="ARBA00047288"/>
    </source>
</evidence>
<keyword evidence="3 9" id="KW-0479">Metal-binding</keyword>
<keyword evidence="4 9" id="KW-0460">Magnesium</keyword>
<evidence type="ECO:0000256" key="4">
    <source>
        <dbReference type="ARBA" id="ARBA00022842"/>
    </source>
</evidence>
<comment type="caution">
    <text evidence="10">The sequence shown here is derived from an EMBL/GenBank/DDBJ whole genome shotgun (WGS) entry which is preliminary data.</text>
</comment>
<dbReference type="RefSeq" id="WP_379835128.1">
    <property type="nucleotide sequence ID" value="NZ_JBHRYQ010000001.1"/>
</dbReference>
<evidence type="ECO:0000313" key="11">
    <source>
        <dbReference type="Proteomes" id="UP001595616"/>
    </source>
</evidence>
<feature type="binding site" evidence="9">
    <location>
        <position position="25"/>
    </location>
    <ligand>
        <name>Mg(2+)</name>
        <dbReference type="ChEBI" id="CHEBI:18420"/>
    </ligand>
</feature>
<dbReference type="NCBIfam" id="TIGR01768">
    <property type="entry name" value="GGGP-family"/>
    <property type="match status" value="1"/>
</dbReference>
<dbReference type="SUPFAM" id="SSF51395">
    <property type="entry name" value="FMN-linked oxidoreductases"/>
    <property type="match status" value="1"/>
</dbReference>
<keyword evidence="11" id="KW-1185">Reference proteome</keyword>
<name>A0ABV7YRB9_9BACT</name>
<accession>A0ABV7YRB9</accession>
<evidence type="ECO:0000256" key="9">
    <source>
        <dbReference type="HAMAP-Rule" id="MF_00112"/>
    </source>
</evidence>
<keyword evidence="2 9" id="KW-0808">Transferase</keyword>
<protein>
    <recommendedName>
        <fullName evidence="9">Geranylgeranylglyceryl phosphate synthase</fullName>
        <shortName evidence="9">GGGP synthase</shortName>
        <shortName evidence="9">GGGPS</shortName>
        <ecNumber evidence="9">2.5.1.41</ecNumber>
    </recommendedName>
    <alternativeName>
        <fullName evidence="9">(S)-3-O-geranylgeranylglyceryl phosphate synthase</fullName>
    </alternativeName>
    <alternativeName>
        <fullName evidence="9">Phosphoglycerol geranylgeranyltransferase</fullName>
    </alternativeName>
</protein>
<dbReference type="HAMAP" id="MF_00112">
    <property type="entry name" value="GGGP_HepGP_synthase"/>
    <property type="match status" value="1"/>
</dbReference>
<feature type="binding site" evidence="9">
    <location>
        <begin position="227"/>
        <end position="228"/>
    </location>
    <ligand>
        <name>sn-glycerol 1-phosphate</name>
        <dbReference type="ChEBI" id="CHEBI:57685"/>
    </ligand>
</feature>
<gene>
    <name evidence="10" type="ORF">ACFOOI_03525</name>
</gene>
<keyword evidence="1 9" id="KW-0444">Lipid biosynthesis</keyword>
<evidence type="ECO:0000313" key="10">
    <source>
        <dbReference type="EMBL" id="MFC3809714.1"/>
    </source>
</evidence>
<dbReference type="InterPro" id="IPR039074">
    <property type="entry name" value="GGGP/HepGP_synthase_I"/>
</dbReference>
<dbReference type="Proteomes" id="UP001595616">
    <property type="component" value="Unassembled WGS sequence"/>
</dbReference>
<dbReference type="EMBL" id="JBHRYQ010000001">
    <property type="protein sequence ID" value="MFC3809714.1"/>
    <property type="molecule type" value="Genomic_DNA"/>
</dbReference>
<evidence type="ECO:0000256" key="6">
    <source>
        <dbReference type="ARBA" id="ARBA00023209"/>
    </source>
</evidence>
<comment type="function">
    <text evidence="9">Prenyltransferase that catalyzes the transfer of the geranylgeranyl moiety of geranylgeranyl diphosphate (GGPP) to the C3 hydroxyl of sn-glycerol-1-phosphate (G1P).</text>
</comment>
<dbReference type="EC" id="2.5.1.41" evidence="9"/>
<evidence type="ECO:0000256" key="3">
    <source>
        <dbReference type="ARBA" id="ARBA00022723"/>
    </source>
</evidence>
<comment type="similarity">
    <text evidence="9">Belongs to the GGGP/HepGP synthase family. Group II subfamily.</text>
</comment>
<organism evidence="10 11">
    <name type="scientific">Lacihabitans lacunae</name>
    <dbReference type="NCBI Taxonomy" id="1028214"/>
    <lineage>
        <taxon>Bacteria</taxon>
        <taxon>Pseudomonadati</taxon>
        <taxon>Bacteroidota</taxon>
        <taxon>Cytophagia</taxon>
        <taxon>Cytophagales</taxon>
        <taxon>Leadbetterellaceae</taxon>
        <taxon>Lacihabitans</taxon>
    </lineage>
</organism>
<proteinExistence type="inferred from homology"/>
<evidence type="ECO:0000256" key="1">
    <source>
        <dbReference type="ARBA" id="ARBA00022516"/>
    </source>
</evidence>
<sequence length="255" mass="27035">MKSDILKHIESKVAAGKKSLALLLDPDKLDTDSLHDRILAIKSLSVDYIFVGGSLISSDNFEFVINSLKQYSDLPVIIFPGNGMHIYENADAILLLQLISGRNPDFLIGQHVIAAPKLKRSNLEILPTGYMLVESGVATTVSYISNTTPLPANKPDIAACTAIAGEMLGLKLIYMDAGSGAQNPIKQEMIAAVKKNVGVPLIVGGGINTVEKAIAALEAGADVIVIGNAVEKDPGFLNEVAKAVQKFNISETANV</sequence>
<comment type="cofactor">
    <cofactor evidence="9">
        <name>Mg(2+)</name>
        <dbReference type="ChEBI" id="CHEBI:18420"/>
    </cofactor>
</comment>
<dbReference type="NCBIfam" id="NF003198">
    <property type="entry name" value="PRK04169.1-2"/>
    <property type="match status" value="1"/>
</dbReference>
<dbReference type="Gene3D" id="3.20.20.390">
    <property type="entry name" value="FMN-linked oxidoreductases"/>
    <property type="match status" value="1"/>
</dbReference>
<evidence type="ECO:0000256" key="7">
    <source>
        <dbReference type="ARBA" id="ARBA00023264"/>
    </source>
</evidence>
<dbReference type="PANTHER" id="PTHR40029">
    <property type="match status" value="1"/>
</dbReference>
<dbReference type="InterPro" id="IPR038597">
    <property type="entry name" value="GGGP/HepGP_synthase_sf"/>
</dbReference>
<evidence type="ECO:0000256" key="2">
    <source>
        <dbReference type="ARBA" id="ARBA00022679"/>
    </source>
</evidence>
<dbReference type="PANTHER" id="PTHR40029:SF2">
    <property type="entry name" value="HEPTAPRENYLGLYCERYL PHOSPHATE SYNTHASE"/>
    <property type="match status" value="1"/>
</dbReference>
<feature type="binding site" evidence="9">
    <location>
        <position position="54"/>
    </location>
    <ligand>
        <name>Mg(2+)</name>
        <dbReference type="ChEBI" id="CHEBI:18420"/>
    </ligand>
</feature>
<reference evidence="11" key="1">
    <citation type="journal article" date="2019" name="Int. J. Syst. Evol. Microbiol.">
        <title>The Global Catalogue of Microorganisms (GCM) 10K type strain sequencing project: providing services to taxonomists for standard genome sequencing and annotation.</title>
        <authorList>
            <consortium name="The Broad Institute Genomics Platform"/>
            <consortium name="The Broad Institute Genome Sequencing Center for Infectious Disease"/>
            <person name="Wu L."/>
            <person name="Ma J."/>
        </authorList>
    </citation>
    <scope>NUCLEOTIDE SEQUENCE [LARGE SCALE GENOMIC DNA]</scope>
    <source>
        <strain evidence="11">CECT 7956</strain>
    </source>
</reference>
<feature type="binding site" evidence="9">
    <location>
        <begin position="205"/>
        <end position="206"/>
    </location>
    <ligand>
        <name>sn-glycerol 1-phosphate</name>
        <dbReference type="ChEBI" id="CHEBI:57685"/>
    </ligand>
</feature>